<dbReference type="RefSeq" id="WP_089657937.1">
    <property type="nucleotide sequence ID" value="NZ_FNGH01000005.1"/>
</dbReference>
<dbReference type="Pfam" id="PF22879">
    <property type="entry name" value="AIPR_N"/>
    <property type="match status" value="1"/>
</dbReference>
<dbReference type="Pfam" id="PF10592">
    <property type="entry name" value="AIPR"/>
    <property type="match status" value="1"/>
</dbReference>
<proteinExistence type="predicted"/>
<dbReference type="EMBL" id="FNGH01000005">
    <property type="protein sequence ID" value="SDL54585.1"/>
    <property type="molecule type" value="Genomic_DNA"/>
</dbReference>
<evidence type="ECO:0000259" key="2">
    <source>
        <dbReference type="Pfam" id="PF22879"/>
    </source>
</evidence>
<dbReference type="InterPro" id="IPR055101">
    <property type="entry name" value="AIPR_N"/>
</dbReference>
<dbReference type="InterPro" id="IPR018891">
    <property type="entry name" value="AIPR_C"/>
</dbReference>
<evidence type="ECO:0000313" key="3">
    <source>
        <dbReference type="EMBL" id="SDL54585.1"/>
    </source>
</evidence>
<dbReference type="OrthoDB" id="9806213at2"/>
<accession>A0A1G9KZ21</accession>
<dbReference type="Proteomes" id="UP000199107">
    <property type="component" value="Unassembled WGS sequence"/>
</dbReference>
<sequence length="695" mass="78656">MIDSSVQEFRYQLLSDISDPDNGNLSEEYPVERFTEYVTAMLSESGASFDLSIGHIERQFGSRSVRCDAWGADLSEGRLDLVVSDYFGVDNPETINKSNLESSLKRALRLLEFCKKTQLSEIEPASKTYDCVSLVKEVLGSIGQVRLHYLTDSEISLREEPEVIGPSGVDIQIHKWDIVRLSRAQASEANQERIEIDLVKRFGRGLPCLSMPGNSDEYSGYLAILPGEWLADLYEEYAGRMMELNVRSFLQQKGKVNKGIRDTIINEPSRFLAYNNGISATVESLEVERNDSGQEVITSMRGLQIVNGGQTVASIHRAKKADRCSHLQRVAVQAKITKVNPESLDELVPKISRFSNTQNKVNEADFAANDSFHVEIERLSQTVWTPGQQFKWFYERARGQYQVAKSRNSTTPARRKQFETINPSSKKFVKTDLAKYENAWAQLPYIVSRGAQKNFVHYMSKVKRERKNEVPDVGFFKDLISKAIIFKNAESIARKHAFSAYRANAVAYTVALLSNKTYGRIVLRNVWNRQEVTQPINKVLFDWMPEVLDRIIESAGGRNITEWAKREECWEAVKEMEFVIPEALEAELSQGDHLPTVGEDARKGKITMTPEGRRNIALTMGLDAEMWWKITKWGQKSGELTEFQCSLATTMAGYALGQWVKVPSVKQAKHSAKIVADLQESGVLKRLEEDEVDGE</sequence>
<gene>
    <name evidence="3" type="ORF">SAMN05192555_10590</name>
</gene>
<evidence type="ECO:0000259" key="1">
    <source>
        <dbReference type="Pfam" id="PF10592"/>
    </source>
</evidence>
<name>A0A1G9KZ21_9GAMM</name>
<reference evidence="4" key="1">
    <citation type="submission" date="2016-10" db="EMBL/GenBank/DDBJ databases">
        <authorList>
            <person name="Varghese N."/>
            <person name="Submissions S."/>
        </authorList>
    </citation>
    <scope>NUCLEOTIDE SEQUENCE [LARGE SCALE GENOMIC DNA]</scope>
    <source>
        <strain evidence="4">AAP</strain>
    </source>
</reference>
<organism evidence="3 4">
    <name type="scientific">Franzmannia pantelleriensis</name>
    <dbReference type="NCBI Taxonomy" id="48727"/>
    <lineage>
        <taxon>Bacteria</taxon>
        <taxon>Pseudomonadati</taxon>
        <taxon>Pseudomonadota</taxon>
        <taxon>Gammaproteobacteria</taxon>
        <taxon>Oceanospirillales</taxon>
        <taxon>Halomonadaceae</taxon>
        <taxon>Franzmannia</taxon>
    </lineage>
</organism>
<feature type="domain" description="Abortive phage infection protein C-terminal" evidence="1">
    <location>
        <begin position="243"/>
        <end position="552"/>
    </location>
</feature>
<protein>
    <submittedName>
        <fullName evidence="3">AIPR protein</fullName>
    </submittedName>
</protein>
<dbReference type="STRING" id="48727.SAMN05192555_10590"/>
<keyword evidence="4" id="KW-1185">Reference proteome</keyword>
<feature type="domain" description="Abortive infection phage resistance protein N-terminal" evidence="2">
    <location>
        <begin position="34"/>
        <end position="183"/>
    </location>
</feature>
<evidence type="ECO:0000313" key="4">
    <source>
        <dbReference type="Proteomes" id="UP000199107"/>
    </source>
</evidence>
<dbReference type="AlphaFoldDB" id="A0A1G9KZ21"/>